<organism evidence="1 2">
    <name type="scientific">Stigmatella aurantiaca</name>
    <dbReference type="NCBI Taxonomy" id="41"/>
    <lineage>
        <taxon>Bacteria</taxon>
        <taxon>Pseudomonadati</taxon>
        <taxon>Myxococcota</taxon>
        <taxon>Myxococcia</taxon>
        <taxon>Myxococcales</taxon>
        <taxon>Cystobacterineae</taxon>
        <taxon>Archangiaceae</taxon>
        <taxon>Stigmatella</taxon>
    </lineage>
</organism>
<dbReference type="OrthoDB" id="5504658at2"/>
<dbReference type="Proteomes" id="UP000182719">
    <property type="component" value="Unassembled WGS sequence"/>
</dbReference>
<dbReference type="RefSeq" id="WP_143101323.1">
    <property type="nucleotide sequence ID" value="NZ_FOAP01000002.1"/>
</dbReference>
<accession>A0A1H7JYN1</accession>
<protein>
    <submittedName>
        <fullName evidence="1">Uncharacterized protein</fullName>
    </submittedName>
</protein>
<evidence type="ECO:0000313" key="2">
    <source>
        <dbReference type="Proteomes" id="UP000182719"/>
    </source>
</evidence>
<sequence>MSLPAFPKKSLRHWIQGGLCVWLMACGASPVEEMAGGEPPSLSTLEAATQTCSENTLSWTPGIPESAQVCSGPIEYSLKCYAAKATSVCTLQGYQQKTCYPACRDPSFGVEEYKTLTGSKTIEPHLVSKRWECTPEATPGSPSKQGAICEWVYTWDYDAPCKNAAENAADAYPPALNALEVKVQSFHAPHAEGGDSTCTYTLVNVPKTYNVGNSAVCGAGSSCNDTTKPIYKSCRHINHGLAANTAECGPVKRYTAAGASMTQAWTEATSAWTARQTDVVSTNLLDTSDFVQVPTCKTCEDKPLSPTSTQSTVNTKYTCLDTQLNAVSTLPSGVAPSGVNRAALESQLTAALKLLYELKADLLTPAQQSRIRALYTSAPTAKIDCGVSFAAPAVSPSCVINLGPLNAQLDMCMRLTASHVPAAAAYTGIDACIDLADDVAVLGEPICQGEAYREAWRGAWQGMFERSVSSLKREASLRPQHAELQAKLATIQRWYSASRQFLSPTPADDAQLWKDLSKTFSIFWKGLYQGGLLDSSSAQLNTSVVDPFNTGLQTDAAVLAAALQPAPGASQLPLQGPPLLMLMGDSLRGLHERMEDFSRLHDLGCRFKGCAAGAVKTEVSELWSLFAAMASPTELQGAVNGATHLAGAPSPRRQEWRTLFGLLQQRHGEFQNAVTTTLGTTPYSPTLLTGAQLPSLPEPAVALARLIQDGMARTQSYQASGIFLSTLHDSLHMGIQETKQQALDMQISTSKQALQNAIVDYQNSRSTFIGARVQEMNNTQTQQTLEAHIEQKQAQFGHLAEDLAGLRANAATEEAAFSNFAQSFNTLLEAEGADVENLALERGPPQLLSLSAANARFVSSSSSGGDLNNFAVQKNGAVWKLETHAGDMVNVTVSGQWTPSCALSTAQFFNPSTAQYSPLSQGAPLTGPEGYLVSYQNNSFSAQAYSHTEHSSSSNSDRACAGLKAEFTIGGEFAKMALGASMSAYASAEACMSSETGSRDASEQTNTWEQRASAAYSTGVRVPNTPFPRFPAGSLLLVEMEKQGTNVAAIRDVHVVQASSNTFLIGAMKGLPQGAPDPGVDVYLVVNDTASCTPDASHALSVSVQHLVPLGAAAVQASKAMAQTLTDLRGSTELLVAQGRVLPHELIAKQEAAMAQLHLACAQCDLEQFPPSMMALYNAFLSKELAQMERRVEIRSVERALTLALLEMQGLANDLESTSEIGRMLRLVPAWSLRNLDGEQLRTSAQGLSTLVTDYLYPVIDLRYPSLLATLQTEPKLTQLVTADWTDSYVNLANTALDAVNSIQTGLSTARLGLQNPSLVMMGLSFPRPGRDVSQSLWRKASGERSAAVWGGLLSGDPSQPLRFTLQITPEDLYSVDGASTGTIQCSEATPILRRLVLFWARSGSSSTPNSYYNDQYLRSATQLSPHQVFPTHDGFKTYYMEKSQWLTGQSRMLFGLTSEVFSFVQSKELSLPEAQQTSTGEGLSPFSTMTFDVTGLRNQIVNPLNAADELIVFMLVDRIPASAPLPAPLICQ</sequence>
<keyword evidence="2" id="KW-1185">Reference proteome</keyword>
<name>A0A1H7JYN1_STIAU</name>
<reference evidence="2" key="1">
    <citation type="submission" date="2016-10" db="EMBL/GenBank/DDBJ databases">
        <authorList>
            <person name="Varghese N."/>
            <person name="Submissions S."/>
        </authorList>
    </citation>
    <scope>NUCLEOTIDE SEQUENCE [LARGE SCALE GENOMIC DNA]</scope>
    <source>
        <strain evidence="2">DSM 17044</strain>
    </source>
</reference>
<dbReference type="EMBL" id="FOAP01000002">
    <property type="protein sequence ID" value="SEK79688.1"/>
    <property type="molecule type" value="Genomic_DNA"/>
</dbReference>
<gene>
    <name evidence="1" type="ORF">SAMN05444354_102369</name>
</gene>
<proteinExistence type="predicted"/>
<evidence type="ECO:0000313" key="1">
    <source>
        <dbReference type="EMBL" id="SEK79688.1"/>
    </source>
</evidence>